<dbReference type="EMBL" id="OZ075112">
    <property type="protein sequence ID" value="CAL4971817.1"/>
    <property type="molecule type" value="Genomic_DNA"/>
</dbReference>
<evidence type="ECO:0000313" key="4">
    <source>
        <dbReference type="Proteomes" id="UP001497457"/>
    </source>
</evidence>
<reference evidence="3 4" key="2">
    <citation type="submission" date="2024-10" db="EMBL/GenBank/DDBJ databases">
        <authorList>
            <person name="Ryan C."/>
        </authorList>
    </citation>
    <scope>NUCLEOTIDE SEQUENCE [LARGE SCALE GENOMIC DNA]</scope>
</reference>
<dbReference type="Proteomes" id="UP001497457">
    <property type="component" value="Chromosome 1b"/>
</dbReference>
<feature type="region of interest" description="Disordered" evidence="1">
    <location>
        <begin position="1"/>
        <end position="24"/>
    </location>
</feature>
<keyword evidence="4" id="KW-1185">Reference proteome</keyword>
<accession>A0ABC9A4L5</accession>
<gene>
    <name evidence="2" type="ORF">URODEC1_LOCUS3241</name>
    <name evidence="3" type="ORF">URODEC1_LOCUS50891</name>
</gene>
<dbReference type="Proteomes" id="UP001497457">
    <property type="component" value="Chromosome 2b"/>
</dbReference>
<proteinExistence type="predicted"/>
<evidence type="ECO:0000256" key="1">
    <source>
        <dbReference type="SAM" id="MobiDB-lite"/>
    </source>
</evidence>
<reference evidence="4" key="1">
    <citation type="submission" date="2024-06" db="EMBL/GenBank/DDBJ databases">
        <authorList>
            <person name="Ryan C."/>
        </authorList>
    </citation>
    <scope>NUCLEOTIDE SEQUENCE [LARGE SCALE GENOMIC DNA]</scope>
</reference>
<protein>
    <submittedName>
        <fullName evidence="3">Uncharacterized protein</fullName>
    </submittedName>
</protein>
<feature type="region of interest" description="Disordered" evidence="1">
    <location>
        <begin position="92"/>
        <end position="112"/>
    </location>
</feature>
<organism evidence="3 4">
    <name type="scientific">Urochloa decumbens</name>
    <dbReference type="NCBI Taxonomy" id="240449"/>
    <lineage>
        <taxon>Eukaryota</taxon>
        <taxon>Viridiplantae</taxon>
        <taxon>Streptophyta</taxon>
        <taxon>Embryophyta</taxon>
        <taxon>Tracheophyta</taxon>
        <taxon>Spermatophyta</taxon>
        <taxon>Magnoliopsida</taxon>
        <taxon>Liliopsida</taxon>
        <taxon>Poales</taxon>
        <taxon>Poaceae</taxon>
        <taxon>PACMAD clade</taxon>
        <taxon>Panicoideae</taxon>
        <taxon>Panicodae</taxon>
        <taxon>Paniceae</taxon>
        <taxon>Melinidinae</taxon>
        <taxon>Urochloa</taxon>
    </lineage>
</organism>
<name>A0ABC9A4L5_9POAL</name>
<sequence>MAGSGPGGSNGGATGTFLSGPVNPASDEAMTFISDYNVSGVIAMLAEHSHCSIKEKIELFRKNLESFRKFPKVEPKEDMQYEDDVDVVDDEDEVDVFDDEDDEDDEMEDEMGEREEIHKLMVDDDKLDGQSQLTNDDERECKKPRFAEGFGCQGEAELFI</sequence>
<evidence type="ECO:0000313" key="2">
    <source>
        <dbReference type="EMBL" id="CAL4890403.1"/>
    </source>
</evidence>
<feature type="compositionally biased region" description="Gly residues" evidence="1">
    <location>
        <begin position="1"/>
        <end position="14"/>
    </location>
</feature>
<dbReference type="AlphaFoldDB" id="A0ABC9A4L5"/>
<dbReference type="EMBL" id="OZ075111">
    <property type="protein sequence ID" value="CAL4890403.1"/>
    <property type="molecule type" value="Genomic_DNA"/>
</dbReference>
<evidence type="ECO:0000313" key="3">
    <source>
        <dbReference type="EMBL" id="CAL4971817.1"/>
    </source>
</evidence>